<sequence length="255" mass="27256">MAYQPPPGAPPPHLQQQPQQHTQQPNAPGQSSLDSGAFHGGNYNISHRDTNAVLNINLQPGAVVRSKSGAMIHMSGSIQLTGNVKFSMKKLFTGGRMSESTYTGPGRLALGPTLMGDIVTLHVDGRTPWTVGKNGFLACTPDVVMETKAQGISKSLFSGEDLFVYKIGGQGLLWLTSFGAVDRLDLQAGEHHIVDNGHLVAWSCDYKIEKAGGGSMSSLKTGEGLVCRFVGPGSVYVQTRNTDEFESYIRSHTAA</sequence>
<organism evidence="1 2">
    <name type="scientific">Zarea fungicola</name>
    <dbReference type="NCBI Taxonomy" id="93591"/>
    <lineage>
        <taxon>Eukaryota</taxon>
        <taxon>Fungi</taxon>
        <taxon>Dikarya</taxon>
        <taxon>Ascomycota</taxon>
        <taxon>Pezizomycotina</taxon>
        <taxon>Sordariomycetes</taxon>
        <taxon>Hypocreomycetidae</taxon>
        <taxon>Hypocreales</taxon>
        <taxon>Cordycipitaceae</taxon>
        <taxon>Zarea</taxon>
    </lineage>
</organism>
<keyword evidence="2" id="KW-1185">Reference proteome</keyword>
<proteinExistence type="predicted"/>
<dbReference type="EMBL" id="JANJQO010000433">
    <property type="protein sequence ID" value="KAJ2977844.1"/>
    <property type="molecule type" value="Genomic_DNA"/>
</dbReference>
<evidence type="ECO:0000313" key="2">
    <source>
        <dbReference type="Proteomes" id="UP001143910"/>
    </source>
</evidence>
<evidence type="ECO:0000313" key="1">
    <source>
        <dbReference type="EMBL" id="KAJ2977844.1"/>
    </source>
</evidence>
<comment type="caution">
    <text evidence="1">The sequence shown here is derived from an EMBL/GenBank/DDBJ whole genome shotgun (WGS) entry which is preliminary data.</text>
</comment>
<reference evidence="1" key="1">
    <citation type="submission" date="2022-08" db="EMBL/GenBank/DDBJ databases">
        <title>Genome Sequence of Lecanicillium fungicola.</title>
        <authorList>
            <person name="Buettner E."/>
        </authorList>
    </citation>
    <scope>NUCLEOTIDE SEQUENCE</scope>
    <source>
        <strain evidence="1">Babe33</strain>
    </source>
</reference>
<dbReference type="Proteomes" id="UP001143910">
    <property type="component" value="Unassembled WGS sequence"/>
</dbReference>
<gene>
    <name evidence="1" type="ORF">NQ176_g4150</name>
</gene>
<protein>
    <submittedName>
        <fullName evidence="1">Uncharacterized protein</fullName>
    </submittedName>
</protein>
<name>A0ACC1NHF6_9HYPO</name>
<accession>A0ACC1NHF6</accession>